<dbReference type="RefSeq" id="WP_279925416.1">
    <property type="nucleotide sequence ID" value="NZ_JARWBG010000001.1"/>
</dbReference>
<protein>
    <submittedName>
        <fullName evidence="2">Uncharacterized protein</fullName>
    </submittedName>
</protein>
<sequence>MDKKTAEAADGAEMTAATERVSSRIFEMIGLRARTTQARAKTMGCSGYEPEGRVHQTNHPWSVYDVPFADLETAFAAMRTSLPESGWKITSDGPDKSRAKSPTLRANSPDGDFSVELQLLNRENQKPKGTSLINVTVVSRCFEDSSA</sequence>
<comment type="caution">
    <text evidence="2">The sequence shown here is derived from an EMBL/GenBank/DDBJ whole genome shotgun (WGS) entry which is preliminary data.</text>
</comment>
<evidence type="ECO:0000313" key="2">
    <source>
        <dbReference type="EMBL" id="MDH2387280.1"/>
    </source>
</evidence>
<dbReference type="Proteomes" id="UP001223144">
    <property type="component" value="Unassembled WGS sequence"/>
</dbReference>
<dbReference type="EMBL" id="JARWBG010000001">
    <property type="protein sequence ID" value="MDH2387280.1"/>
    <property type="molecule type" value="Genomic_DNA"/>
</dbReference>
<organism evidence="2 3">
    <name type="scientific">Streptomyces chengmaiensis</name>
    <dbReference type="NCBI Taxonomy" id="3040919"/>
    <lineage>
        <taxon>Bacteria</taxon>
        <taxon>Bacillati</taxon>
        <taxon>Actinomycetota</taxon>
        <taxon>Actinomycetes</taxon>
        <taxon>Kitasatosporales</taxon>
        <taxon>Streptomycetaceae</taxon>
        <taxon>Streptomyces</taxon>
    </lineage>
</organism>
<accession>A0ABT6HG80</accession>
<gene>
    <name evidence="2" type="ORF">QCN29_00455</name>
</gene>
<keyword evidence="3" id="KW-1185">Reference proteome</keyword>
<feature type="region of interest" description="Disordered" evidence="1">
    <location>
        <begin position="83"/>
        <end position="111"/>
    </location>
</feature>
<proteinExistence type="predicted"/>
<name>A0ABT6HG80_9ACTN</name>
<evidence type="ECO:0000313" key="3">
    <source>
        <dbReference type="Proteomes" id="UP001223144"/>
    </source>
</evidence>
<reference evidence="2 3" key="1">
    <citation type="submission" date="2023-04" db="EMBL/GenBank/DDBJ databases">
        <title>Streptomyces chengmaiensis sp. nov. isolated from the stem of mangrove plant in Hainan.</title>
        <authorList>
            <person name="Huang X."/>
            <person name="Zhou S."/>
            <person name="Chu X."/>
            <person name="Xie Y."/>
            <person name="Lin Y."/>
        </authorList>
    </citation>
    <scope>NUCLEOTIDE SEQUENCE [LARGE SCALE GENOMIC DNA]</scope>
    <source>
        <strain evidence="2 3">HNM0663</strain>
    </source>
</reference>
<evidence type="ECO:0000256" key="1">
    <source>
        <dbReference type="SAM" id="MobiDB-lite"/>
    </source>
</evidence>